<accession>A0AAV2KTA4</accession>
<dbReference type="Gene3D" id="3.90.245.10">
    <property type="entry name" value="Ribonucleoside hydrolase-like"/>
    <property type="match status" value="1"/>
</dbReference>
<keyword evidence="4" id="KW-1185">Reference proteome</keyword>
<dbReference type="SUPFAM" id="SSF53590">
    <property type="entry name" value="Nucleoside hydrolase"/>
    <property type="match status" value="1"/>
</dbReference>
<dbReference type="PANTHER" id="PTHR46190">
    <property type="entry name" value="SI:CH211-201H21.5-RELATED"/>
    <property type="match status" value="1"/>
</dbReference>
<evidence type="ECO:0000313" key="4">
    <source>
        <dbReference type="Proteomes" id="UP001497482"/>
    </source>
</evidence>
<dbReference type="CDD" id="cd02649">
    <property type="entry name" value="nuc_hydro_CeIAG"/>
    <property type="match status" value="1"/>
</dbReference>
<feature type="domain" description="Inosine/uridine-preferring nucleoside hydrolase" evidence="2">
    <location>
        <begin position="124"/>
        <end position="430"/>
    </location>
</feature>
<dbReference type="PANTHER" id="PTHR46190:SF1">
    <property type="entry name" value="SI:CH211-201H21.5"/>
    <property type="match status" value="1"/>
</dbReference>
<evidence type="ECO:0000313" key="3">
    <source>
        <dbReference type="EMBL" id="CAL1593278.1"/>
    </source>
</evidence>
<dbReference type="GO" id="GO:0016799">
    <property type="term" value="F:hydrolase activity, hydrolyzing N-glycosyl compounds"/>
    <property type="evidence" value="ECO:0007669"/>
    <property type="project" value="InterPro"/>
</dbReference>
<gene>
    <name evidence="3" type="ORF">KC01_LOCUS22405</name>
</gene>
<reference evidence="3 4" key="1">
    <citation type="submission" date="2024-04" db="EMBL/GenBank/DDBJ databases">
        <authorList>
            <person name="Waldvogel A.-M."/>
            <person name="Schoenle A."/>
        </authorList>
    </citation>
    <scope>NUCLEOTIDE SEQUENCE [LARGE SCALE GENOMIC DNA]</scope>
</reference>
<evidence type="ECO:0000259" key="2">
    <source>
        <dbReference type="Pfam" id="PF01156"/>
    </source>
</evidence>
<comment type="similarity">
    <text evidence="1">Belongs to the IUNH family.</text>
</comment>
<dbReference type="InterPro" id="IPR052775">
    <property type="entry name" value="IUN_hydrolase"/>
</dbReference>
<dbReference type="Proteomes" id="UP001497482">
    <property type="component" value="Chromosome 2"/>
</dbReference>
<evidence type="ECO:0000256" key="1">
    <source>
        <dbReference type="ARBA" id="ARBA00009176"/>
    </source>
</evidence>
<organism evidence="3 4">
    <name type="scientific">Knipowitschia caucasica</name>
    <name type="common">Caucasian dwarf goby</name>
    <name type="synonym">Pomatoschistus caucasicus</name>
    <dbReference type="NCBI Taxonomy" id="637954"/>
    <lineage>
        <taxon>Eukaryota</taxon>
        <taxon>Metazoa</taxon>
        <taxon>Chordata</taxon>
        <taxon>Craniata</taxon>
        <taxon>Vertebrata</taxon>
        <taxon>Euteleostomi</taxon>
        <taxon>Actinopterygii</taxon>
        <taxon>Neopterygii</taxon>
        <taxon>Teleostei</taxon>
        <taxon>Neoteleostei</taxon>
        <taxon>Acanthomorphata</taxon>
        <taxon>Gobiaria</taxon>
        <taxon>Gobiiformes</taxon>
        <taxon>Gobioidei</taxon>
        <taxon>Gobiidae</taxon>
        <taxon>Gobiinae</taxon>
        <taxon>Knipowitschia</taxon>
    </lineage>
</organism>
<dbReference type="AlphaFoldDB" id="A0AAV2KTA4"/>
<proteinExistence type="inferred from homology"/>
<name>A0AAV2KTA4_KNICA</name>
<dbReference type="InterPro" id="IPR001910">
    <property type="entry name" value="Inosine/uridine_hydrolase_dom"/>
</dbReference>
<dbReference type="EMBL" id="OZ035824">
    <property type="protein sequence ID" value="CAL1593278.1"/>
    <property type="molecule type" value="Genomic_DNA"/>
</dbReference>
<sequence length="441" mass="49463">MHLPLVLLAYRSSVQESTACTPALLMLGRELRTPREMCFGRPPHTPAVPPGPEYARRLQDRMETAHAFARDQLQKAGIRQKRNYDMRAKGRDFNPEDLVWVFSPKRKKGRCPKLDCHWMSKKLVIVDTDCGIDDAQAILMALAAPQVQVLALTCVFGNADVNNVCQNVLRVLSVCGKEEVPVFRGSRGPLVGADCPLSDHFGSDGLGDVFKNKDPQWEQKIQKEHAVSAMIRLVSERPNQVSLVSLGPLTNLAMAVRLDPEFPQKLKDLYIMGGNMEGKGNVTLCAEFNFRMDPESAHVVLEDFLCCTYIATWEFACRNKLSWDFFDTLMSQDSAAARFMKTVTSQCWAYSRDALQNKRDVFFGPGFVSYDSYAVAAFIDPGLITASQHCPVRVELQGTIGRGMMALDPTDVLKKAHKVFVFEKCDVEKFGQLMMSSFRQM</sequence>
<dbReference type="InterPro" id="IPR036452">
    <property type="entry name" value="Ribo_hydro-like"/>
</dbReference>
<protein>
    <recommendedName>
        <fullName evidence="2">Inosine/uridine-preferring nucleoside hydrolase domain-containing protein</fullName>
    </recommendedName>
</protein>
<dbReference type="Pfam" id="PF01156">
    <property type="entry name" value="IU_nuc_hydro"/>
    <property type="match status" value="1"/>
</dbReference>